<evidence type="ECO:0000313" key="9">
    <source>
        <dbReference type="Proteomes" id="UP000054383"/>
    </source>
</evidence>
<proteinExistence type="predicted"/>
<accession>A0A0U1LP19</accession>
<keyword evidence="2" id="KW-0862">Zinc</keyword>
<keyword evidence="4" id="KW-0238">DNA-binding</keyword>
<reference evidence="8 9" key="1">
    <citation type="submission" date="2015-04" db="EMBL/GenBank/DDBJ databases">
        <authorList>
            <person name="Syromyatnikov M.Y."/>
            <person name="Popov V.N."/>
        </authorList>
    </citation>
    <scope>NUCLEOTIDE SEQUENCE [LARGE SCALE GENOMIC DNA]</scope>
    <source>
        <strain evidence="8">WF-38-12</strain>
    </source>
</reference>
<evidence type="ECO:0000256" key="4">
    <source>
        <dbReference type="ARBA" id="ARBA00023125"/>
    </source>
</evidence>
<dbReference type="STRING" id="28573.A0A0U1LP19"/>
<protein>
    <recommendedName>
        <fullName evidence="10">C6 zinc finger domain protein</fullName>
    </recommendedName>
</protein>
<dbReference type="InterPro" id="IPR052360">
    <property type="entry name" value="Transcr_Regulatory_Proteins"/>
</dbReference>
<evidence type="ECO:0000256" key="7">
    <source>
        <dbReference type="SAM" id="Coils"/>
    </source>
</evidence>
<dbReference type="EMBL" id="CVMT01000002">
    <property type="protein sequence ID" value="CRG84976.1"/>
    <property type="molecule type" value="Genomic_DNA"/>
</dbReference>
<name>A0A0U1LP19_TALIS</name>
<keyword evidence="5" id="KW-0804">Transcription</keyword>
<keyword evidence="3" id="KW-0805">Transcription regulation</keyword>
<feature type="coiled-coil region" evidence="7">
    <location>
        <begin position="28"/>
        <end position="55"/>
    </location>
</feature>
<evidence type="ECO:0000256" key="1">
    <source>
        <dbReference type="ARBA" id="ARBA00022723"/>
    </source>
</evidence>
<evidence type="ECO:0000256" key="2">
    <source>
        <dbReference type="ARBA" id="ARBA00022833"/>
    </source>
</evidence>
<evidence type="ECO:0008006" key="10">
    <source>
        <dbReference type="Google" id="ProtNLM"/>
    </source>
</evidence>
<evidence type="ECO:0000256" key="6">
    <source>
        <dbReference type="ARBA" id="ARBA00023242"/>
    </source>
</evidence>
<evidence type="ECO:0000256" key="5">
    <source>
        <dbReference type="ARBA" id="ARBA00023163"/>
    </source>
</evidence>
<keyword evidence="6" id="KW-0539">Nucleus</keyword>
<gene>
    <name evidence="8" type="ORF">PISL3812_02136</name>
</gene>
<dbReference type="OrthoDB" id="2593732at2759"/>
<dbReference type="GO" id="GO:0003677">
    <property type="term" value="F:DNA binding"/>
    <property type="evidence" value="ECO:0007669"/>
    <property type="project" value="UniProtKB-KW"/>
</dbReference>
<keyword evidence="7" id="KW-0175">Coiled coil</keyword>
<sequence length="436" mass="49657">MHRSSGGASPSLRTLHQWQPNHHHTFALTQYVKALRRLRDKLDRLNSEHDKALSNVALVACLLFMCLEMLQGNHGASLQHLRTGLRILAESHKIVPSALCGEEEKRYYINSQVGKGSPTIDQSLISVFARLDYEATMFDKRAPLLVLQSPYQGGDEIPGVFESIEQARSQLNKLSSEVFHFRADLLRQIQPVLKEGKERDWVKEFVTQHITSRRLVHSGGEPILDKLHRLQDNLTRWLSAFRSFLVAPQWPTSETTTTLALNLLEIQHFYMFFTAQTYFDTTESECDRFTPMFKHVIEMAESVLQMDRNNGEQDKVTFTLEPGILPSLFLITLKCRDSGLRRRALGLLDESYCQEGMWEGALLAKFMKQVIDMEEHLSAPTDMGKLQAEDVPEEARFSDVALVGIDTMPGWGRLVGGRSIHGTGEIVLRERIFVIH</sequence>
<dbReference type="Proteomes" id="UP000054383">
    <property type="component" value="Unassembled WGS sequence"/>
</dbReference>
<evidence type="ECO:0000256" key="3">
    <source>
        <dbReference type="ARBA" id="ARBA00023015"/>
    </source>
</evidence>
<evidence type="ECO:0000313" key="8">
    <source>
        <dbReference type="EMBL" id="CRG84976.1"/>
    </source>
</evidence>
<dbReference type="GO" id="GO:0046872">
    <property type="term" value="F:metal ion binding"/>
    <property type="evidence" value="ECO:0007669"/>
    <property type="project" value="UniProtKB-KW"/>
</dbReference>
<dbReference type="AlphaFoldDB" id="A0A0U1LP19"/>
<organism evidence="8 9">
    <name type="scientific">Talaromyces islandicus</name>
    <name type="common">Penicillium islandicum</name>
    <dbReference type="NCBI Taxonomy" id="28573"/>
    <lineage>
        <taxon>Eukaryota</taxon>
        <taxon>Fungi</taxon>
        <taxon>Dikarya</taxon>
        <taxon>Ascomycota</taxon>
        <taxon>Pezizomycotina</taxon>
        <taxon>Eurotiomycetes</taxon>
        <taxon>Eurotiomycetidae</taxon>
        <taxon>Eurotiales</taxon>
        <taxon>Trichocomaceae</taxon>
        <taxon>Talaromyces</taxon>
        <taxon>Talaromyces sect. Islandici</taxon>
    </lineage>
</organism>
<keyword evidence="9" id="KW-1185">Reference proteome</keyword>
<dbReference type="OMA" id="DTTESEC"/>
<dbReference type="PANTHER" id="PTHR36206">
    <property type="entry name" value="ASPERCRYPTIN BIOSYNTHESIS CLUSTER-SPECIFIC TRANSCRIPTION REGULATOR ATNN-RELATED"/>
    <property type="match status" value="1"/>
</dbReference>
<dbReference type="PANTHER" id="PTHR36206:SF12">
    <property type="entry name" value="ASPERCRYPTIN BIOSYNTHESIS CLUSTER-SPECIFIC TRANSCRIPTION REGULATOR ATNN-RELATED"/>
    <property type="match status" value="1"/>
</dbReference>
<keyword evidence="1" id="KW-0479">Metal-binding</keyword>